<protein>
    <submittedName>
        <fullName evidence="1">Uncharacterized protein</fullName>
    </submittedName>
</protein>
<dbReference type="AlphaFoldDB" id="A0A0R2E992"/>
<reference evidence="1 2" key="1">
    <citation type="journal article" date="2015" name="Genome Announc.">
        <title>Expanding the biotechnology potential of lactobacilli through comparative genomics of 213 strains and associated genera.</title>
        <authorList>
            <person name="Sun Z."/>
            <person name="Harris H.M."/>
            <person name="McCann A."/>
            <person name="Guo C."/>
            <person name="Argimon S."/>
            <person name="Zhang W."/>
            <person name="Yang X."/>
            <person name="Jeffery I.B."/>
            <person name="Cooney J.C."/>
            <person name="Kagawa T.F."/>
            <person name="Liu W."/>
            <person name="Song Y."/>
            <person name="Salvetti E."/>
            <person name="Wrobel A."/>
            <person name="Rasinkangas P."/>
            <person name="Parkhill J."/>
            <person name="Rea M.C."/>
            <person name="O'Sullivan O."/>
            <person name="Ritari J."/>
            <person name="Douillard F.P."/>
            <person name="Paul Ross R."/>
            <person name="Yang R."/>
            <person name="Briner A.E."/>
            <person name="Felis G.E."/>
            <person name="de Vos W.M."/>
            <person name="Barrangou R."/>
            <person name="Klaenhammer T.R."/>
            <person name="Caufield P.W."/>
            <person name="Cui Y."/>
            <person name="Zhang H."/>
            <person name="O'Toole P.W."/>
        </authorList>
    </citation>
    <scope>NUCLEOTIDE SEQUENCE [LARGE SCALE GENOMIC DNA]</scope>
    <source>
        <strain evidence="1 2">DSM 20444</strain>
    </source>
</reference>
<dbReference type="Proteomes" id="UP000050898">
    <property type="component" value="Unassembled WGS sequence"/>
</dbReference>
<dbReference type="EMBL" id="AYYH01000071">
    <property type="protein sequence ID" value="KRN08548.1"/>
    <property type="molecule type" value="Genomic_DNA"/>
</dbReference>
<proteinExistence type="predicted"/>
<sequence>MHKWRGFFWSDHKRGLKNAEKEVKASYGRTTVARNDYEEIKNELQAQKSYNKYNKFV</sequence>
<evidence type="ECO:0000313" key="2">
    <source>
        <dbReference type="Proteomes" id="UP000050898"/>
    </source>
</evidence>
<comment type="caution">
    <text evidence="1">The sequence shown here is derived from an EMBL/GenBank/DDBJ whole genome shotgun (WGS) entry which is preliminary data.</text>
</comment>
<dbReference type="PATRIC" id="fig|1046596.6.peg.2389"/>
<gene>
    <name evidence="1" type="ORF">FD00_GL002276</name>
</gene>
<name>A0A0R2E992_9LACO</name>
<organism evidence="1 2">
    <name type="scientific">Liquorilactobacillus mali KCTC 3596 = DSM 20444</name>
    <dbReference type="NCBI Taxonomy" id="1046596"/>
    <lineage>
        <taxon>Bacteria</taxon>
        <taxon>Bacillati</taxon>
        <taxon>Bacillota</taxon>
        <taxon>Bacilli</taxon>
        <taxon>Lactobacillales</taxon>
        <taxon>Lactobacillaceae</taxon>
        <taxon>Liquorilactobacillus</taxon>
    </lineage>
</organism>
<accession>A0A0R2E992</accession>
<evidence type="ECO:0000313" key="1">
    <source>
        <dbReference type="EMBL" id="KRN08548.1"/>
    </source>
</evidence>
<keyword evidence="2" id="KW-1185">Reference proteome</keyword>